<dbReference type="GO" id="GO:0050308">
    <property type="term" value="F:sugar-phosphatase activity"/>
    <property type="evidence" value="ECO:0007669"/>
    <property type="project" value="TreeGrafter"/>
</dbReference>
<proteinExistence type="predicted"/>
<dbReference type="EMBL" id="SOZI01000117">
    <property type="protein sequence ID" value="TNY18884.1"/>
    <property type="molecule type" value="Genomic_DNA"/>
</dbReference>
<gene>
    <name evidence="1" type="ORF">DMC30DRAFT_354753</name>
</gene>
<dbReference type="PANTHER" id="PTHR43481:SF4">
    <property type="entry name" value="GLYCEROL-1-PHOSPHATE PHOSPHOHYDROLASE 1-RELATED"/>
    <property type="match status" value="1"/>
</dbReference>
<dbReference type="SFLD" id="SFLDS00003">
    <property type="entry name" value="Haloacid_Dehalogenase"/>
    <property type="match status" value="1"/>
</dbReference>
<sequence>MPPVELTVSAILFDSDGTLVDSTPAVRATISRWCAAQGVNPREFAAAQHGTRAKDLLRRFAANELDEAVEELEREVGRTASEMAREGKGGIVMLPGHRDLRWVARSSIDYVASRQASLTSSHAATRTHACAALDAAGIDSTPPNVPVLVTGELVAHGKPHSEPYLAGLARAAGLEAKDVLVVEDAPAGLQSGASAGCRILAVCTGPVPANEVAQAVAEIPGAVVVRDLARGAHFRIQHSELGRPRLTRRRPHRSVELLLCSPHSITLRIHPL</sequence>
<dbReference type="Proteomes" id="UP000311382">
    <property type="component" value="Unassembled WGS sequence"/>
</dbReference>
<protein>
    <submittedName>
        <fullName evidence="1">HAD-superfamily hydrolase, subfamily IA, variant 3</fullName>
    </submittedName>
</protein>
<dbReference type="InterPro" id="IPR051806">
    <property type="entry name" value="HAD-like_SPP"/>
</dbReference>
<name>A0A5C5FSD8_9BASI</name>
<dbReference type="STRING" id="5288.A0A5C5FSD8"/>
<dbReference type="SFLD" id="SFLDG01129">
    <property type="entry name" value="C1.5:_HAD__Beta-PGM__Phosphata"/>
    <property type="match status" value="1"/>
</dbReference>
<evidence type="ECO:0000313" key="1">
    <source>
        <dbReference type="EMBL" id="TNY18884.1"/>
    </source>
</evidence>
<dbReference type="InterPro" id="IPR023214">
    <property type="entry name" value="HAD_sf"/>
</dbReference>
<reference evidence="1 2" key="1">
    <citation type="submission" date="2019-03" db="EMBL/GenBank/DDBJ databases">
        <title>Rhodosporidium diobovatum UCD-FST 08-225 genome sequencing, assembly, and annotation.</title>
        <authorList>
            <person name="Fakankun I.U."/>
            <person name="Fristensky B."/>
            <person name="Levin D.B."/>
        </authorList>
    </citation>
    <scope>NUCLEOTIDE SEQUENCE [LARGE SCALE GENOMIC DNA]</scope>
    <source>
        <strain evidence="1 2">UCD-FST 08-225</strain>
    </source>
</reference>
<dbReference type="AlphaFoldDB" id="A0A5C5FSD8"/>
<evidence type="ECO:0000313" key="2">
    <source>
        <dbReference type="Proteomes" id="UP000311382"/>
    </source>
</evidence>
<comment type="caution">
    <text evidence="1">The sequence shown here is derived from an EMBL/GenBank/DDBJ whole genome shotgun (WGS) entry which is preliminary data.</text>
</comment>
<dbReference type="Gene3D" id="3.40.50.1000">
    <property type="entry name" value="HAD superfamily/HAD-like"/>
    <property type="match status" value="1"/>
</dbReference>
<dbReference type="InterPro" id="IPR036412">
    <property type="entry name" value="HAD-like_sf"/>
</dbReference>
<dbReference type="PANTHER" id="PTHR43481">
    <property type="entry name" value="FRUCTOSE-1-PHOSPHATE PHOSPHATASE"/>
    <property type="match status" value="1"/>
</dbReference>
<keyword evidence="2" id="KW-1185">Reference proteome</keyword>
<dbReference type="InterPro" id="IPR023198">
    <property type="entry name" value="PGP-like_dom2"/>
</dbReference>
<dbReference type="Gene3D" id="1.10.150.240">
    <property type="entry name" value="Putative phosphatase, domain 2"/>
    <property type="match status" value="1"/>
</dbReference>
<dbReference type="Pfam" id="PF00702">
    <property type="entry name" value="Hydrolase"/>
    <property type="match status" value="1"/>
</dbReference>
<dbReference type="OrthoDB" id="40579at2759"/>
<dbReference type="SUPFAM" id="SSF56784">
    <property type="entry name" value="HAD-like"/>
    <property type="match status" value="1"/>
</dbReference>
<organism evidence="1 2">
    <name type="scientific">Rhodotorula diobovata</name>
    <dbReference type="NCBI Taxonomy" id="5288"/>
    <lineage>
        <taxon>Eukaryota</taxon>
        <taxon>Fungi</taxon>
        <taxon>Dikarya</taxon>
        <taxon>Basidiomycota</taxon>
        <taxon>Pucciniomycotina</taxon>
        <taxon>Microbotryomycetes</taxon>
        <taxon>Sporidiobolales</taxon>
        <taxon>Sporidiobolaceae</taxon>
        <taxon>Rhodotorula</taxon>
    </lineage>
</organism>
<keyword evidence="1" id="KW-0378">Hydrolase</keyword>
<accession>A0A5C5FSD8</accession>